<organism evidence="2 3">
    <name type="scientific">Aspergillus carbonarius (strain ITEM 5010)</name>
    <dbReference type="NCBI Taxonomy" id="602072"/>
    <lineage>
        <taxon>Eukaryota</taxon>
        <taxon>Fungi</taxon>
        <taxon>Dikarya</taxon>
        <taxon>Ascomycota</taxon>
        <taxon>Pezizomycotina</taxon>
        <taxon>Eurotiomycetes</taxon>
        <taxon>Eurotiomycetidae</taxon>
        <taxon>Eurotiales</taxon>
        <taxon>Aspergillaceae</taxon>
        <taxon>Aspergillus</taxon>
        <taxon>Aspergillus subgen. Circumdati</taxon>
    </lineage>
</organism>
<evidence type="ECO:0000313" key="3">
    <source>
        <dbReference type="Proteomes" id="UP000188318"/>
    </source>
</evidence>
<reference evidence="3" key="1">
    <citation type="journal article" date="2017" name="Genome Biol.">
        <title>Comparative genomics reveals high biological diversity and specific adaptations in the industrially and medically important fungal genus Aspergillus.</title>
        <authorList>
            <person name="de Vries R.P."/>
            <person name="Riley R."/>
            <person name="Wiebenga A."/>
            <person name="Aguilar-Osorio G."/>
            <person name="Amillis S."/>
            <person name="Uchima C.A."/>
            <person name="Anderluh G."/>
            <person name="Asadollahi M."/>
            <person name="Askin M."/>
            <person name="Barry K."/>
            <person name="Battaglia E."/>
            <person name="Bayram O."/>
            <person name="Benocci T."/>
            <person name="Braus-Stromeyer S.A."/>
            <person name="Caldana C."/>
            <person name="Canovas D."/>
            <person name="Cerqueira G.C."/>
            <person name="Chen F."/>
            <person name="Chen W."/>
            <person name="Choi C."/>
            <person name="Clum A."/>
            <person name="Dos Santos R.A."/>
            <person name="Damasio A.R."/>
            <person name="Diallinas G."/>
            <person name="Emri T."/>
            <person name="Fekete E."/>
            <person name="Flipphi M."/>
            <person name="Freyberg S."/>
            <person name="Gallo A."/>
            <person name="Gournas C."/>
            <person name="Habgood R."/>
            <person name="Hainaut M."/>
            <person name="Harispe M.L."/>
            <person name="Henrissat B."/>
            <person name="Hilden K.S."/>
            <person name="Hope R."/>
            <person name="Hossain A."/>
            <person name="Karabika E."/>
            <person name="Karaffa L."/>
            <person name="Karanyi Z."/>
            <person name="Krasevec N."/>
            <person name="Kuo A."/>
            <person name="Kusch H."/>
            <person name="LaButti K."/>
            <person name="Lagendijk E.L."/>
            <person name="Lapidus A."/>
            <person name="Levasseur A."/>
            <person name="Lindquist E."/>
            <person name="Lipzen A."/>
            <person name="Logrieco A.F."/>
            <person name="MacCabe A."/>
            <person name="Maekelae M.R."/>
            <person name="Malavazi I."/>
            <person name="Melin P."/>
            <person name="Meyer V."/>
            <person name="Mielnichuk N."/>
            <person name="Miskei M."/>
            <person name="Molnar A.P."/>
            <person name="Mule G."/>
            <person name="Ngan C.Y."/>
            <person name="Orejas M."/>
            <person name="Orosz E."/>
            <person name="Ouedraogo J.P."/>
            <person name="Overkamp K.M."/>
            <person name="Park H.-S."/>
            <person name="Perrone G."/>
            <person name="Piumi F."/>
            <person name="Punt P.J."/>
            <person name="Ram A.F."/>
            <person name="Ramon A."/>
            <person name="Rauscher S."/>
            <person name="Record E."/>
            <person name="Riano-Pachon D.M."/>
            <person name="Robert V."/>
            <person name="Roehrig J."/>
            <person name="Ruller R."/>
            <person name="Salamov A."/>
            <person name="Salih N.S."/>
            <person name="Samson R.A."/>
            <person name="Sandor E."/>
            <person name="Sanguinetti M."/>
            <person name="Schuetze T."/>
            <person name="Sepcic K."/>
            <person name="Shelest E."/>
            <person name="Sherlock G."/>
            <person name="Sophianopoulou V."/>
            <person name="Squina F.M."/>
            <person name="Sun H."/>
            <person name="Susca A."/>
            <person name="Todd R.B."/>
            <person name="Tsang A."/>
            <person name="Unkles S.E."/>
            <person name="van de Wiele N."/>
            <person name="van Rossen-Uffink D."/>
            <person name="Oliveira J.V."/>
            <person name="Vesth T.C."/>
            <person name="Visser J."/>
            <person name="Yu J.-H."/>
            <person name="Zhou M."/>
            <person name="Andersen M.R."/>
            <person name="Archer D.B."/>
            <person name="Baker S.E."/>
            <person name="Benoit I."/>
            <person name="Brakhage A.A."/>
            <person name="Braus G.H."/>
            <person name="Fischer R."/>
            <person name="Frisvad J.C."/>
            <person name="Goldman G.H."/>
            <person name="Houbraken J."/>
            <person name="Oakley B."/>
            <person name="Pocsi I."/>
            <person name="Scazzocchio C."/>
            <person name="Seiboth B."/>
            <person name="vanKuyk P.A."/>
            <person name="Wortman J."/>
            <person name="Dyer P.S."/>
            <person name="Grigoriev I.V."/>
        </authorList>
    </citation>
    <scope>NUCLEOTIDE SEQUENCE [LARGE SCALE GENOMIC DNA]</scope>
    <source>
        <strain evidence="3">ITEM 5010</strain>
    </source>
</reference>
<evidence type="ECO:0000259" key="1">
    <source>
        <dbReference type="Pfam" id="PF13324"/>
    </source>
</evidence>
<dbReference type="AlphaFoldDB" id="A0A1R3R9X5"/>
<dbReference type="GO" id="GO:0005634">
    <property type="term" value="C:nucleus"/>
    <property type="evidence" value="ECO:0007669"/>
    <property type="project" value="TreeGrafter"/>
</dbReference>
<evidence type="ECO:0000313" key="2">
    <source>
        <dbReference type="EMBL" id="OOF91282.1"/>
    </source>
</evidence>
<feature type="domain" description="Cyclin-D1-binding protein 1-like N-terminal" evidence="1">
    <location>
        <begin position="45"/>
        <end position="198"/>
    </location>
</feature>
<dbReference type="OrthoDB" id="4088536at2759"/>
<sequence length="359" mass="39091">MSKNLQITLTTSLTLLEQFQGAISSPIGDVTSAELSEKDALPLLSASATTLKSQATKLSLVTITSPFTPSAVSTVLSAVNESVLPSLVTAALLVTPADHTKAFQTEVNVLVQTALKETAALLQEVQVIAKKDEAQKKAGDLSQSEKDAVTVAAGRLWESCDALIDIATKGVIGFVIRRVEEWRDLVRDAVQEIEEWDPDEEGDEFFDELLSNDGKADDDSEEDENDEDTAAIHAQKKSALRILKPVLQIYPAIIENRLKRTSNASAAVGKLESLMKELQQIPGYVDEVAGTLYEANLEGSVQYLHKVKDCAVRAVDLVTLPWDGMVGSADAQQDKEDRFTAWSRTWRKVMSEVSKSVSD</sequence>
<dbReference type="Gene3D" id="1.20.1420.10">
    <property type="entry name" value="Talin, central domain"/>
    <property type="match status" value="1"/>
</dbReference>
<accession>A0A1R3R9X5</accession>
<dbReference type="PANTHER" id="PTHR15492:SF1">
    <property type="entry name" value="CYCLIN-D1-BINDING PROTEIN 1"/>
    <property type="match status" value="1"/>
</dbReference>
<protein>
    <recommendedName>
        <fullName evidence="1">Cyclin-D1-binding protein 1-like N-terminal domain-containing protein</fullName>
    </recommendedName>
</protein>
<dbReference type="PANTHER" id="PTHR15492">
    <property type="entry name" value="CYCLIN D1-BINDING PROTEIN 1"/>
    <property type="match status" value="1"/>
</dbReference>
<dbReference type="InterPro" id="IPR026907">
    <property type="entry name" value="GCIP-like"/>
</dbReference>
<name>A0A1R3R9X5_ASPC5</name>
<dbReference type="OMA" id="WSKTWLK"/>
<dbReference type="Gene3D" id="1.20.1410.10">
    <property type="entry name" value="I/LWEQ domain"/>
    <property type="match status" value="1"/>
</dbReference>
<dbReference type="STRING" id="602072.A0A1R3R9X5"/>
<gene>
    <name evidence="2" type="ORF">ASPCADRAFT_409317</name>
</gene>
<keyword evidence="3" id="KW-1185">Reference proteome</keyword>
<dbReference type="Pfam" id="PF13324">
    <property type="entry name" value="GCIP_N"/>
    <property type="match status" value="1"/>
</dbReference>
<dbReference type="Proteomes" id="UP000188318">
    <property type="component" value="Unassembled WGS sequence"/>
</dbReference>
<dbReference type="InterPro" id="IPR049317">
    <property type="entry name" value="GCIP-like_N"/>
</dbReference>
<dbReference type="VEuPathDB" id="FungiDB:ASPCADRAFT_409317"/>
<proteinExistence type="predicted"/>
<dbReference type="EMBL" id="KV907511">
    <property type="protein sequence ID" value="OOF91282.1"/>
    <property type="molecule type" value="Genomic_DNA"/>
</dbReference>